<evidence type="ECO:0000313" key="3">
    <source>
        <dbReference type="Proteomes" id="UP000789901"/>
    </source>
</evidence>
<feature type="domain" description="MULE transposase" evidence="1">
    <location>
        <begin position="105"/>
        <end position="197"/>
    </location>
</feature>
<gene>
    <name evidence="2" type="ORF">GMARGA_LOCUS23151</name>
</gene>
<evidence type="ECO:0000259" key="1">
    <source>
        <dbReference type="Pfam" id="PF10551"/>
    </source>
</evidence>
<name>A0ABN7VVD5_GIGMA</name>
<dbReference type="PANTHER" id="PTHR47718:SF13">
    <property type="entry name" value="OS09G0290500 PROTEIN"/>
    <property type="match status" value="1"/>
</dbReference>
<accession>A0ABN7VVD5</accession>
<keyword evidence="3" id="KW-1185">Reference proteome</keyword>
<proteinExistence type="predicted"/>
<dbReference type="EMBL" id="CAJVQB010023181">
    <property type="protein sequence ID" value="CAG8801253.1"/>
    <property type="molecule type" value="Genomic_DNA"/>
</dbReference>
<organism evidence="2 3">
    <name type="scientific">Gigaspora margarita</name>
    <dbReference type="NCBI Taxonomy" id="4874"/>
    <lineage>
        <taxon>Eukaryota</taxon>
        <taxon>Fungi</taxon>
        <taxon>Fungi incertae sedis</taxon>
        <taxon>Mucoromycota</taxon>
        <taxon>Glomeromycotina</taxon>
        <taxon>Glomeromycetes</taxon>
        <taxon>Diversisporales</taxon>
        <taxon>Gigasporaceae</taxon>
        <taxon>Gigaspora</taxon>
    </lineage>
</organism>
<evidence type="ECO:0000313" key="2">
    <source>
        <dbReference type="EMBL" id="CAG8801253.1"/>
    </source>
</evidence>
<sequence length="479" mass="56764">MEQIEYYIIHSRCDATMIRHLLQPKYPEHVFLIQDLGNAIQKIKREKGIKLSDAASLLTKLLELQSSNPAWFVKPLIDDMSNRLIGIFWMLPEQRERWAKFYNIIIHDNTTQTNKYNLLLSLFILINNQNKSRLAAQAFMQDKRQESYKWLLQYCLEACEIAPLTFVTNADPAMIAAISTIFSQTRHIQCLYHLYQNIPKNFRLCLGSLYQDFLKDFKNIQCSHCEEIFERRVQDLIEKYTPGERYISTILLNRKHTWSINNRYSIWKASTLQYMQPFVIQLFFNSISLIISKYLTQPIHDVHYKQMCQSVCYRIYKVPISEIPLSDDDSFEPFFEKSNDNIESSVEADEDREINLQSLITIVDYSEILEIWKVSHYNYPKCYQHIILLTYFHLKLIPNHWYKDKYIDSDKNYSNEIVASNSSYSDTPANKLKYGILMGEAKQAIQYALENRNDELIQFVKKFNKRKEDQRAQAESTKQ</sequence>
<reference evidence="2 3" key="1">
    <citation type="submission" date="2021-06" db="EMBL/GenBank/DDBJ databases">
        <authorList>
            <person name="Kallberg Y."/>
            <person name="Tangrot J."/>
            <person name="Rosling A."/>
        </authorList>
    </citation>
    <scope>NUCLEOTIDE SEQUENCE [LARGE SCALE GENOMIC DNA]</scope>
    <source>
        <strain evidence="2 3">120-4 pot B 10/14</strain>
    </source>
</reference>
<comment type="caution">
    <text evidence="2">The sequence shown here is derived from an EMBL/GenBank/DDBJ whole genome shotgun (WGS) entry which is preliminary data.</text>
</comment>
<dbReference type="Pfam" id="PF10551">
    <property type="entry name" value="MULE"/>
    <property type="match status" value="1"/>
</dbReference>
<dbReference type="PANTHER" id="PTHR47718">
    <property type="entry name" value="OS01G0519700 PROTEIN"/>
    <property type="match status" value="1"/>
</dbReference>
<protein>
    <submittedName>
        <fullName evidence="2">30923_t:CDS:1</fullName>
    </submittedName>
</protein>
<dbReference type="Proteomes" id="UP000789901">
    <property type="component" value="Unassembled WGS sequence"/>
</dbReference>
<dbReference type="InterPro" id="IPR018289">
    <property type="entry name" value="MULE_transposase_dom"/>
</dbReference>